<feature type="region of interest" description="Disordered" evidence="1">
    <location>
        <begin position="214"/>
        <end position="233"/>
    </location>
</feature>
<name>A0A1D1YQV0_9ARAE</name>
<dbReference type="InterPro" id="IPR018786">
    <property type="entry name" value="Mit_KHE1"/>
</dbReference>
<protein>
    <submittedName>
        <fullName evidence="3">Uncharacterized protein C23H3.12c</fullName>
    </submittedName>
</protein>
<feature type="transmembrane region" description="Helical" evidence="2">
    <location>
        <begin position="156"/>
        <end position="177"/>
    </location>
</feature>
<evidence type="ECO:0000256" key="2">
    <source>
        <dbReference type="SAM" id="Phobius"/>
    </source>
</evidence>
<gene>
    <name evidence="3" type="primary">SPAC23H3.12c_1</name>
    <name evidence="3" type="ORF">g.49270</name>
</gene>
<dbReference type="GO" id="GO:1902600">
    <property type="term" value="P:proton transmembrane transport"/>
    <property type="evidence" value="ECO:0007669"/>
    <property type="project" value="TreeGrafter"/>
</dbReference>
<dbReference type="GO" id="GO:0005743">
    <property type="term" value="C:mitochondrial inner membrane"/>
    <property type="evidence" value="ECO:0007669"/>
    <property type="project" value="TreeGrafter"/>
</dbReference>
<dbReference type="GO" id="GO:0006813">
    <property type="term" value="P:potassium ion transport"/>
    <property type="evidence" value="ECO:0007669"/>
    <property type="project" value="TreeGrafter"/>
</dbReference>
<accession>A0A1D1YQV0</accession>
<keyword evidence="2" id="KW-0472">Membrane</keyword>
<evidence type="ECO:0000256" key="1">
    <source>
        <dbReference type="SAM" id="MobiDB-lite"/>
    </source>
</evidence>
<feature type="compositionally biased region" description="Basic and acidic residues" evidence="1">
    <location>
        <begin position="219"/>
        <end position="231"/>
    </location>
</feature>
<dbReference type="AlphaFoldDB" id="A0A1D1YQV0"/>
<evidence type="ECO:0000313" key="3">
    <source>
        <dbReference type="EMBL" id="JAT57028.1"/>
    </source>
</evidence>
<keyword evidence="2" id="KW-0812">Transmembrane</keyword>
<dbReference type="Pfam" id="PF10173">
    <property type="entry name" value="Mit_KHE1"/>
    <property type="match status" value="1"/>
</dbReference>
<proteinExistence type="predicted"/>
<keyword evidence="2" id="KW-1133">Transmembrane helix</keyword>
<sequence>MRARLVVFPLKGRNWCFSRSLGPVASAEPTQASATPLAWGDLWSQLAFGGKGRSAQEKAELAVDFVTEKMNRAWLNLEKSPPGSFKNKIHGLGLKLLSRVKPSEIFLKSVSKDITKVDITYPSSLNPRLVRRRLRHIAMMGSVIHQRYFYGSVSLIPFTAALSVLPLPNIPFFWLLFRAYSNWRALKGSERLLLLVSDCSKKWRPLIAIENKNNVGDPRNMKKNDGEHQTVNEELQSPWDLQPSDELQKLLVSQPSENGASDSTLSRICERYHLNEKDVLRYKDSL</sequence>
<reference evidence="3" key="1">
    <citation type="submission" date="2015-07" db="EMBL/GenBank/DDBJ databases">
        <title>Transcriptome Assembly of Anthurium amnicola.</title>
        <authorList>
            <person name="Suzuki J."/>
        </authorList>
    </citation>
    <scope>NUCLEOTIDE SEQUENCE</scope>
</reference>
<dbReference type="EMBL" id="GDJX01010908">
    <property type="protein sequence ID" value="JAT57028.1"/>
    <property type="molecule type" value="Transcribed_RNA"/>
</dbReference>
<organism evidence="3">
    <name type="scientific">Anthurium amnicola</name>
    <dbReference type="NCBI Taxonomy" id="1678845"/>
    <lineage>
        <taxon>Eukaryota</taxon>
        <taxon>Viridiplantae</taxon>
        <taxon>Streptophyta</taxon>
        <taxon>Embryophyta</taxon>
        <taxon>Tracheophyta</taxon>
        <taxon>Spermatophyta</taxon>
        <taxon>Magnoliopsida</taxon>
        <taxon>Liliopsida</taxon>
        <taxon>Araceae</taxon>
        <taxon>Pothoideae</taxon>
        <taxon>Potheae</taxon>
        <taxon>Anthurium</taxon>
    </lineage>
</organism>
<dbReference type="PANTHER" id="PTHR28062:SF1">
    <property type="entry name" value="TRANSMEMBRANE PROTEIN"/>
    <property type="match status" value="1"/>
</dbReference>
<dbReference type="PANTHER" id="PTHR28062">
    <property type="entry name" value="K+-H+ EXCHANGE-LIKE PROTEIN"/>
    <property type="match status" value="1"/>
</dbReference>